<dbReference type="EMBL" id="KN818438">
    <property type="protein sequence ID" value="KIL56216.1"/>
    <property type="molecule type" value="Genomic_DNA"/>
</dbReference>
<dbReference type="HOGENOM" id="CLU_054590_2_0_1"/>
<dbReference type="SUPFAM" id="SSF53474">
    <property type="entry name" value="alpha/beta-Hydrolases"/>
    <property type="match status" value="1"/>
</dbReference>
<reference evidence="2 3" key="1">
    <citation type="submission" date="2014-04" db="EMBL/GenBank/DDBJ databases">
        <title>Evolutionary Origins and Diversification of the Mycorrhizal Mutualists.</title>
        <authorList>
            <consortium name="DOE Joint Genome Institute"/>
            <consortium name="Mycorrhizal Genomics Consortium"/>
            <person name="Kohler A."/>
            <person name="Kuo A."/>
            <person name="Nagy L.G."/>
            <person name="Floudas D."/>
            <person name="Copeland A."/>
            <person name="Barry K.W."/>
            <person name="Cichocki N."/>
            <person name="Veneault-Fourrey C."/>
            <person name="LaButti K."/>
            <person name="Lindquist E.A."/>
            <person name="Lipzen A."/>
            <person name="Lundell T."/>
            <person name="Morin E."/>
            <person name="Murat C."/>
            <person name="Riley R."/>
            <person name="Ohm R."/>
            <person name="Sun H."/>
            <person name="Tunlid A."/>
            <person name="Henrissat B."/>
            <person name="Grigoriev I.V."/>
            <person name="Hibbett D.S."/>
            <person name="Martin F."/>
        </authorList>
    </citation>
    <scope>NUCLEOTIDE SEQUENCE [LARGE SCALE GENOMIC DNA]</scope>
    <source>
        <strain evidence="2 3">Koide BX008</strain>
    </source>
</reference>
<name>A0A0C2WHT8_AMAMK</name>
<dbReference type="STRING" id="946122.A0A0C2WHT8"/>
<gene>
    <name evidence="2" type="ORF">M378DRAFT_172882</name>
</gene>
<dbReference type="OrthoDB" id="10019231at2759"/>
<protein>
    <recommendedName>
        <fullName evidence="1">Dienelactone hydrolase domain-containing protein</fullName>
    </recommendedName>
</protein>
<organism evidence="2 3">
    <name type="scientific">Amanita muscaria (strain Koide BX008)</name>
    <dbReference type="NCBI Taxonomy" id="946122"/>
    <lineage>
        <taxon>Eukaryota</taxon>
        <taxon>Fungi</taxon>
        <taxon>Dikarya</taxon>
        <taxon>Basidiomycota</taxon>
        <taxon>Agaricomycotina</taxon>
        <taxon>Agaricomycetes</taxon>
        <taxon>Agaricomycetidae</taxon>
        <taxon>Agaricales</taxon>
        <taxon>Pluteineae</taxon>
        <taxon>Amanitaceae</taxon>
        <taxon>Amanita</taxon>
    </lineage>
</organism>
<dbReference type="Proteomes" id="UP000054549">
    <property type="component" value="Unassembled WGS sequence"/>
</dbReference>
<dbReference type="InParanoid" id="A0A0C2WHT8"/>
<evidence type="ECO:0000313" key="2">
    <source>
        <dbReference type="EMBL" id="KIL56216.1"/>
    </source>
</evidence>
<dbReference type="AlphaFoldDB" id="A0A0C2WHT8"/>
<evidence type="ECO:0000259" key="1">
    <source>
        <dbReference type="Pfam" id="PF01738"/>
    </source>
</evidence>
<dbReference type="Gene3D" id="3.40.50.1820">
    <property type="entry name" value="alpha/beta hydrolase"/>
    <property type="match status" value="1"/>
</dbReference>
<dbReference type="PANTHER" id="PTHR17630:SF44">
    <property type="entry name" value="PROTEIN AIM2"/>
    <property type="match status" value="1"/>
</dbReference>
<dbReference type="PANTHER" id="PTHR17630">
    <property type="entry name" value="DIENELACTONE HYDROLASE"/>
    <property type="match status" value="1"/>
</dbReference>
<proteinExistence type="predicted"/>
<feature type="domain" description="Dienelactone hydrolase" evidence="1">
    <location>
        <begin position="39"/>
        <end position="269"/>
    </location>
</feature>
<dbReference type="InterPro" id="IPR002925">
    <property type="entry name" value="Dienelactn_hydro"/>
</dbReference>
<dbReference type="GO" id="GO:0016787">
    <property type="term" value="F:hydrolase activity"/>
    <property type="evidence" value="ECO:0007669"/>
    <property type="project" value="InterPro"/>
</dbReference>
<accession>A0A0C2WHT8</accession>
<evidence type="ECO:0000313" key="3">
    <source>
        <dbReference type="Proteomes" id="UP000054549"/>
    </source>
</evidence>
<dbReference type="Pfam" id="PF01738">
    <property type="entry name" value="DLH"/>
    <property type="match status" value="1"/>
</dbReference>
<keyword evidence="3" id="KW-1185">Reference proteome</keyword>
<dbReference type="InterPro" id="IPR029058">
    <property type="entry name" value="AB_hydrolase_fold"/>
</dbReference>
<sequence>MSCPDCFKGGLLPGEPTGVSVTGKLQNAYFAPSPSGGSSNPSKRAVLLFTDVCGLGYSNPKIIADMLAQRLDCDVWIPDYFNGNPIFKPESLAAPLPAGIKLTWGDWWKFGTMLLSRAFVLYRNRPSVVLKRLHEFIPALLQEKKYEKVGAVGYCFGGAQCVFIAPSGLVHSLVICHPGPFGLDEGKAINIPTSWVCAEDDSFFNESKRNQAEAIFAARKDKSDYVPYEFVLYKGVKHGFACRPDLSYPIIKEAYEKSLEQTVAWFEKTLSV</sequence>